<evidence type="ECO:0000259" key="2">
    <source>
        <dbReference type="Pfam" id="PF08547"/>
    </source>
</evidence>
<dbReference type="InterPro" id="IPR008979">
    <property type="entry name" value="Galactose-bd-like_sf"/>
</dbReference>
<dbReference type="GO" id="GO:0010257">
    <property type="term" value="P:NADH dehydrogenase complex assembly"/>
    <property type="evidence" value="ECO:0007669"/>
    <property type="project" value="TreeGrafter"/>
</dbReference>
<accession>A0A011PKE6</accession>
<gene>
    <name evidence="3" type="ORF">AW10_03671</name>
</gene>
<feature type="domain" description="NADH:ubiquinone oxidoreductase intermediate-associated protein 30" evidence="2">
    <location>
        <begin position="7"/>
        <end position="159"/>
    </location>
</feature>
<dbReference type="Proteomes" id="UP000021816">
    <property type="component" value="Unassembled WGS sequence"/>
</dbReference>
<organism evidence="3 4">
    <name type="scientific">Candidatus Accumulibacter appositus</name>
    <dbReference type="NCBI Taxonomy" id="1454003"/>
    <lineage>
        <taxon>Bacteria</taxon>
        <taxon>Pseudomonadati</taxon>
        <taxon>Pseudomonadota</taxon>
        <taxon>Betaproteobacteria</taxon>
        <taxon>Candidatus Accumulibacter</taxon>
    </lineage>
</organism>
<dbReference type="AlphaFoldDB" id="A0A011PKE6"/>
<dbReference type="SUPFAM" id="SSF49785">
    <property type="entry name" value="Galactose-binding domain-like"/>
    <property type="match status" value="1"/>
</dbReference>
<dbReference type="STRING" id="1454003.AW10_03671"/>
<sequence>MNTSVARFDTPDSVADWYAIDDAVMGGVSASQMTYDADGHAVFSGAVSLANNGGFASVRSPVTTPVGDGASAYLLSVRGDGKRYKFSVRTGPDFDGVAYQAGFQPPSGEWTLVRLALADFVPTWRGRVLANAPTLLPSRIQQLGLLIADRQAGTFRLEIRTIESTEANALAT</sequence>
<name>A0A011PKE6_9PROT</name>
<reference evidence="3 4" key="1">
    <citation type="submission" date="2014-02" db="EMBL/GenBank/DDBJ databases">
        <title>Expanding our view of genomic diversity in Candidatus Accumulibacter clades.</title>
        <authorList>
            <person name="Skennerton C.T."/>
            <person name="Barr J.J."/>
            <person name="Slater F.R."/>
            <person name="Bond P.L."/>
            <person name="Tyson G.W."/>
        </authorList>
    </citation>
    <scope>NUCLEOTIDE SEQUENCE [LARGE SCALE GENOMIC DNA]</scope>
    <source>
        <strain evidence="4">BA-92</strain>
    </source>
</reference>
<dbReference type="PANTHER" id="PTHR13194">
    <property type="entry name" value="COMPLEX I INTERMEDIATE-ASSOCIATED PROTEIN 30"/>
    <property type="match status" value="1"/>
</dbReference>
<comment type="caution">
    <text evidence="3">The sequence shown here is derived from an EMBL/GenBank/DDBJ whole genome shotgun (WGS) entry which is preliminary data.</text>
</comment>
<dbReference type="Pfam" id="PF08547">
    <property type="entry name" value="CIA30"/>
    <property type="match status" value="1"/>
</dbReference>
<evidence type="ECO:0000256" key="1">
    <source>
        <dbReference type="ARBA" id="ARBA00007884"/>
    </source>
</evidence>
<evidence type="ECO:0000313" key="4">
    <source>
        <dbReference type="Proteomes" id="UP000021816"/>
    </source>
</evidence>
<dbReference type="PATRIC" id="fig|1454003.3.peg.3729"/>
<comment type="similarity">
    <text evidence="1">Belongs to the CIA30 family.</text>
</comment>
<dbReference type="EMBL" id="JEMX01000097">
    <property type="protein sequence ID" value="EXI77482.1"/>
    <property type="molecule type" value="Genomic_DNA"/>
</dbReference>
<proteinExistence type="inferred from homology"/>
<dbReference type="GO" id="GO:0051082">
    <property type="term" value="F:unfolded protein binding"/>
    <property type="evidence" value="ECO:0007669"/>
    <property type="project" value="TreeGrafter"/>
</dbReference>
<evidence type="ECO:0000313" key="3">
    <source>
        <dbReference type="EMBL" id="EXI77482.1"/>
    </source>
</evidence>
<dbReference type="PANTHER" id="PTHR13194:SF19">
    <property type="entry name" value="NAD(P)-BINDING ROSSMANN-FOLD SUPERFAMILY PROTEIN"/>
    <property type="match status" value="1"/>
</dbReference>
<protein>
    <submittedName>
        <fullName evidence="3">Complex I intermediate-associated protein 30 (CIA30)</fullName>
    </submittedName>
</protein>
<dbReference type="InterPro" id="IPR039131">
    <property type="entry name" value="NDUFAF1"/>
</dbReference>
<dbReference type="InterPro" id="IPR013857">
    <property type="entry name" value="NADH-UbQ_OxRdtase-assoc_prot30"/>
</dbReference>